<proteinExistence type="predicted"/>
<dbReference type="Proteomes" id="UP000252914">
    <property type="component" value="Unassembled WGS sequence"/>
</dbReference>
<name>A0A367EEB1_9ACTN</name>
<dbReference type="PANTHER" id="PTHR46637">
    <property type="entry name" value="TIS1421-TRANSPOSASE PROTEIN A"/>
    <property type="match status" value="1"/>
</dbReference>
<reference evidence="2 3" key="1">
    <citation type="submission" date="2018-06" db="EMBL/GenBank/DDBJ databases">
        <title>Streptomyces reniochalinae sp. nov. and Streptomyces diacarnus sp. nov. from marine sponges.</title>
        <authorList>
            <person name="Li L."/>
        </authorList>
    </citation>
    <scope>NUCLEOTIDE SEQUENCE [LARGE SCALE GENOMIC DNA]</scope>
    <source>
        <strain evidence="2 3">LHW51701</strain>
    </source>
</reference>
<dbReference type="InterPro" id="IPR052909">
    <property type="entry name" value="Transposase_6_like"/>
</dbReference>
<protein>
    <submittedName>
        <fullName evidence="2">IS5 family transposase</fullName>
    </submittedName>
</protein>
<comment type="caution">
    <text evidence="2">The sequence shown here is derived from an EMBL/GenBank/DDBJ whole genome shotgun (WGS) entry which is preliminary data.</text>
</comment>
<sequence length="150" mass="16633">MITDVLWCRIDQLMSADPFRGRRWADHRCTLEAIAWKYRTGSPWRNFPDKFGSSRTAHKRLLRWAMDGTLEKVLAAALAMAEADDDISWTVSVGSTVVRTHQHAASALKKKVPSRAEPADHALGRSCGGFSAKVHLGADGRLHPHHGPGR</sequence>
<dbReference type="InterPro" id="IPR025161">
    <property type="entry name" value="IS402-like_dom"/>
</dbReference>
<dbReference type="Pfam" id="PF13340">
    <property type="entry name" value="DUF4096"/>
    <property type="match status" value="1"/>
</dbReference>
<dbReference type="EMBL" id="QOIN01000066">
    <property type="protein sequence ID" value="RCG15687.1"/>
    <property type="molecule type" value="Genomic_DNA"/>
</dbReference>
<organism evidence="2 3">
    <name type="scientific">Streptomyces diacarni</name>
    <dbReference type="NCBI Taxonomy" id="2800381"/>
    <lineage>
        <taxon>Bacteria</taxon>
        <taxon>Bacillati</taxon>
        <taxon>Actinomycetota</taxon>
        <taxon>Actinomycetes</taxon>
        <taxon>Kitasatosporales</taxon>
        <taxon>Streptomycetaceae</taxon>
        <taxon>Streptomyces</taxon>
    </lineage>
</organism>
<feature type="domain" description="Insertion element IS402-like" evidence="1">
    <location>
        <begin position="2"/>
        <end position="73"/>
    </location>
</feature>
<dbReference type="NCBIfam" id="NF033580">
    <property type="entry name" value="transpos_IS5_3"/>
    <property type="match status" value="1"/>
</dbReference>
<evidence type="ECO:0000313" key="3">
    <source>
        <dbReference type="Proteomes" id="UP000252914"/>
    </source>
</evidence>
<evidence type="ECO:0000259" key="1">
    <source>
        <dbReference type="Pfam" id="PF13340"/>
    </source>
</evidence>
<keyword evidence="3" id="KW-1185">Reference proteome</keyword>
<gene>
    <name evidence="2" type="ORF">DTL70_30585</name>
</gene>
<dbReference type="AlphaFoldDB" id="A0A367EEB1"/>
<dbReference type="PANTHER" id="PTHR46637:SF1">
    <property type="entry name" value="BLL5188 PROTEIN"/>
    <property type="match status" value="1"/>
</dbReference>
<accession>A0A367EEB1</accession>
<evidence type="ECO:0000313" key="2">
    <source>
        <dbReference type="EMBL" id="RCG15687.1"/>
    </source>
</evidence>